<organism evidence="1 2">
    <name type="scientific">Caligus rogercresseyi</name>
    <name type="common">Sea louse</name>
    <dbReference type="NCBI Taxonomy" id="217165"/>
    <lineage>
        <taxon>Eukaryota</taxon>
        <taxon>Metazoa</taxon>
        <taxon>Ecdysozoa</taxon>
        <taxon>Arthropoda</taxon>
        <taxon>Crustacea</taxon>
        <taxon>Multicrustacea</taxon>
        <taxon>Hexanauplia</taxon>
        <taxon>Copepoda</taxon>
        <taxon>Siphonostomatoida</taxon>
        <taxon>Caligidae</taxon>
        <taxon>Caligus</taxon>
    </lineage>
</organism>
<dbReference type="PANTHER" id="PTHR45913:SF21">
    <property type="entry name" value="DUF4371 DOMAIN-CONTAINING PROTEIN"/>
    <property type="match status" value="1"/>
</dbReference>
<name>A0A7T8KKC0_CALRO</name>
<dbReference type="AlphaFoldDB" id="A0A7T8KKC0"/>
<dbReference type="OrthoDB" id="1101576at2759"/>
<proteinExistence type="predicted"/>
<reference evidence="2" key="1">
    <citation type="submission" date="2021-01" db="EMBL/GenBank/DDBJ databases">
        <title>Caligus Genome Assembly.</title>
        <authorList>
            <person name="Gallardo-Escarate C."/>
        </authorList>
    </citation>
    <scope>NUCLEOTIDE SEQUENCE [LARGE SCALE GENOMIC DNA]</scope>
</reference>
<accession>A0A7T8KKC0</accession>
<sequence>MISPDGRLKEELLDVVPLKDRTRGIDVKEAMMDVFREANLSFDKLTAIATDGAPSMIGSVNGLMGLCKSDDRFPDFWNFHCTIIVNNLWQKHSI</sequence>
<dbReference type="EMBL" id="CP045891">
    <property type="protein sequence ID" value="QQP57431.1"/>
    <property type="molecule type" value="Genomic_DNA"/>
</dbReference>
<gene>
    <name evidence="1" type="ORF">FKW44_002422</name>
</gene>
<protein>
    <submittedName>
        <fullName evidence="1">General transcription factor II-I repeat domain-containing protein 2B</fullName>
    </submittedName>
</protein>
<evidence type="ECO:0000313" key="1">
    <source>
        <dbReference type="EMBL" id="QQP57431.1"/>
    </source>
</evidence>
<evidence type="ECO:0000313" key="2">
    <source>
        <dbReference type="Proteomes" id="UP000595437"/>
    </source>
</evidence>
<dbReference type="Proteomes" id="UP000595437">
    <property type="component" value="Chromosome 2"/>
</dbReference>
<dbReference type="PANTHER" id="PTHR45913">
    <property type="entry name" value="EPM2A-INTERACTING PROTEIN 1"/>
    <property type="match status" value="1"/>
</dbReference>
<keyword evidence="2" id="KW-1185">Reference proteome</keyword>